<dbReference type="AlphaFoldDB" id="A0A848H5G6"/>
<feature type="transmembrane region" description="Helical" evidence="7">
    <location>
        <begin position="536"/>
        <end position="554"/>
    </location>
</feature>
<evidence type="ECO:0000256" key="2">
    <source>
        <dbReference type="ARBA" id="ARBA00022448"/>
    </source>
</evidence>
<dbReference type="Pfam" id="PF00083">
    <property type="entry name" value="Sugar_tr"/>
    <property type="match status" value="2"/>
</dbReference>
<dbReference type="PROSITE" id="PS00217">
    <property type="entry name" value="SUGAR_TRANSPORT_2"/>
    <property type="match status" value="1"/>
</dbReference>
<dbReference type="SUPFAM" id="SSF103473">
    <property type="entry name" value="MFS general substrate transporter"/>
    <property type="match status" value="1"/>
</dbReference>
<comment type="subcellular location">
    <subcellularLocation>
        <location evidence="1">Cell membrane</location>
        <topology evidence="1">Multi-pass membrane protein</topology>
    </subcellularLocation>
</comment>
<keyword evidence="5 7" id="KW-1133">Transmembrane helix</keyword>
<sequence length="566" mass="60683">MPAASTADVLARGAAAPMTLGEKKVIFASSLGTVFEWYDFYLYGALAGIIAKQFFTGLDPTSGYIFALLAFAAGFLVRPFGALVFGRLGDMIGRKYTFLVTILIMGASTFIVGLLPSYTAIGMAAPVILIALRLLQGLALGGEYGGAATYVAEHAPHGKRGAYTSWIQTTATLGLFLSLLVILGVRNWMGEKDFGDWGWRIPFLVSILLLAVSVWIRLSLSESPAFQKMKSEGKTSKAPLKESFGEWRNLKIVILALLGLTAGQAVVWYCGQFYALFFLSTIAKVDVTTANLFIAAALAIGTPFFIVFGSLSDRIGRKPIIMAGCLVAALTYFTVFPMLLQYSNPALLAAQQATTVTITADPRTCSFQGSPIARDIDFTTSCDIAKRTLTQSYIPYVTKAGPASSAATVSVGDKVVAAPNATLNDQRNGFSADSGKAIAEFRKQVGDVTKAAGLTTPADPAKMNKPMVLLLLVFLVILVTMVYGPIAAMLVELFPTRIRYTSMSLPYHIGNGWFGGLLPTTAFAMVAATGDIYFGLWYPVVVAAGTFVIGTLFVRETKDVDIFQHD</sequence>
<dbReference type="PROSITE" id="PS50850">
    <property type="entry name" value="MFS"/>
    <property type="match status" value="1"/>
</dbReference>
<proteinExistence type="predicted"/>
<evidence type="ECO:0000313" key="10">
    <source>
        <dbReference type="Proteomes" id="UP000541185"/>
    </source>
</evidence>
<feature type="domain" description="Major facilitator superfamily (MFS) profile" evidence="8">
    <location>
        <begin position="25"/>
        <end position="558"/>
    </location>
</feature>
<protein>
    <submittedName>
        <fullName evidence="9">MHS family MFS transporter</fullName>
    </submittedName>
</protein>
<evidence type="ECO:0000256" key="6">
    <source>
        <dbReference type="ARBA" id="ARBA00023136"/>
    </source>
</evidence>
<evidence type="ECO:0000256" key="4">
    <source>
        <dbReference type="ARBA" id="ARBA00022692"/>
    </source>
</evidence>
<organism evidence="9 10">
    <name type="scientific">Ramlibacter agri</name>
    <dbReference type="NCBI Taxonomy" id="2728837"/>
    <lineage>
        <taxon>Bacteria</taxon>
        <taxon>Pseudomonadati</taxon>
        <taxon>Pseudomonadota</taxon>
        <taxon>Betaproteobacteria</taxon>
        <taxon>Burkholderiales</taxon>
        <taxon>Comamonadaceae</taxon>
        <taxon>Ramlibacter</taxon>
    </lineage>
</organism>
<dbReference type="RefSeq" id="WP_169420327.1">
    <property type="nucleotide sequence ID" value="NZ_JABBFX010000002.1"/>
</dbReference>
<feature type="transmembrane region" description="Helical" evidence="7">
    <location>
        <begin position="289"/>
        <end position="308"/>
    </location>
</feature>
<accession>A0A848H5G6</accession>
<evidence type="ECO:0000256" key="7">
    <source>
        <dbReference type="SAM" id="Phobius"/>
    </source>
</evidence>
<feature type="transmembrane region" description="Helical" evidence="7">
    <location>
        <begin position="252"/>
        <end position="277"/>
    </location>
</feature>
<evidence type="ECO:0000256" key="1">
    <source>
        <dbReference type="ARBA" id="ARBA00004651"/>
    </source>
</evidence>
<feature type="transmembrane region" description="Helical" evidence="7">
    <location>
        <begin position="197"/>
        <end position="220"/>
    </location>
</feature>
<reference evidence="9 10" key="1">
    <citation type="submission" date="2020-04" db="EMBL/GenBank/DDBJ databases">
        <title>Ramlibacter sp. G-1-2-2 isolated from soil.</title>
        <authorList>
            <person name="Dahal R.H."/>
        </authorList>
    </citation>
    <scope>NUCLEOTIDE SEQUENCE [LARGE SCALE GENOMIC DNA]</scope>
    <source>
        <strain evidence="9 10">G-1-2-2</strain>
    </source>
</reference>
<dbReference type="CDD" id="cd17369">
    <property type="entry name" value="MFS_ShiA_like"/>
    <property type="match status" value="1"/>
</dbReference>
<keyword evidence="3" id="KW-1003">Cell membrane</keyword>
<dbReference type="PANTHER" id="PTHR43045:SF7">
    <property type="entry name" value="MAJOR FACILITATOR SUPERFAMILY TRANSPORTER"/>
    <property type="match status" value="1"/>
</dbReference>
<evidence type="ECO:0000256" key="3">
    <source>
        <dbReference type="ARBA" id="ARBA00022475"/>
    </source>
</evidence>
<dbReference type="PANTHER" id="PTHR43045">
    <property type="entry name" value="SHIKIMATE TRANSPORTER"/>
    <property type="match status" value="1"/>
</dbReference>
<evidence type="ECO:0000313" key="9">
    <source>
        <dbReference type="EMBL" id="NML46035.1"/>
    </source>
</evidence>
<feature type="transmembrane region" description="Helical" evidence="7">
    <location>
        <begin position="512"/>
        <end position="530"/>
    </location>
</feature>
<dbReference type="Gene3D" id="1.20.1250.20">
    <property type="entry name" value="MFS general substrate transporter like domains"/>
    <property type="match status" value="2"/>
</dbReference>
<name>A0A848H5G6_9BURK</name>
<gene>
    <name evidence="9" type="ORF">HHL11_19965</name>
</gene>
<dbReference type="GO" id="GO:0005886">
    <property type="term" value="C:plasma membrane"/>
    <property type="evidence" value="ECO:0007669"/>
    <property type="project" value="UniProtKB-SubCell"/>
</dbReference>
<dbReference type="InterPro" id="IPR005828">
    <property type="entry name" value="MFS_sugar_transport-like"/>
</dbReference>
<dbReference type="Proteomes" id="UP000541185">
    <property type="component" value="Unassembled WGS sequence"/>
</dbReference>
<comment type="caution">
    <text evidence="9">The sequence shown here is derived from an EMBL/GenBank/DDBJ whole genome shotgun (WGS) entry which is preliminary data.</text>
</comment>
<keyword evidence="6 7" id="KW-0472">Membrane</keyword>
<feature type="transmembrane region" description="Helical" evidence="7">
    <location>
        <begin position="467"/>
        <end position="491"/>
    </location>
</feature>
<feature type="transmembrane region" description="Helical" evidence="7">
    <location>
        <begin position="121"/>
        <end position="142"/>
    </location>
</feature>
<feature type="transmembrane region" description="Helical" evidence="7">
    <location>
        <begin position="64"/>
        <end position="84"/>
    </location>
</feature>
<dbReference type="FunFam" id="1.20.1250.20:FF:000001">
    <property type="entry name" value="Dicarboxylate MFS transporter"/>
    <property type="match status" value="1"/>
</dbReference>
<dbReference type="InterPro" id="IPR020846">
    <property type="entry name" value="MFS_dom"/>
</dbReference>
<keyword evidence="4 7" id="KW-0812">Transmembrane</keyword>
<dbReference type="GO" id="GO:0022857">
    <property type="term" value="F:transmembrane transporter activity"/>
    <property type="evidence" value="ECO:0007669"/>
    <property type="project" value="InterPro"/>
</dbReference>
<evidence type="ECO:0000256" key="5">
    <source>
        <dbReference type="ARBA" id="ARBA00022989"/>
    </source>
</evidence>
<dbReference type="InterPro" id="IPR005829">
    <property type="entry name" value="Sugar_transporter_CS"/>
</dbReference>
<evidence type="ECO:0000259" key="8">
    <source>
        <dbReference type="PROSITE" id="PS50850"/>
    </source>
</evidence>
<feature type="transmembrane region" description="Helical" evidence="7">
    <location>
        <begin position="320"/>
        <end position="340"/>
    </location>
</feature>
<dbReference type="InterPro" id="IPR036259">
    <property type="entry name" value="MFS_trans_sf"/>
</dbReference>
<feature type="transmembrane region" description="Helical" evidence="7">
    <location>
        <begin position="96"/>
        <end position="115"/>
    </location>
</feature>
<keyword evidence="2" id="KW-0813">Transport</keyword>
<keyword evidence="10" id="KW-1185">Reference proteome</keyword>
<feature type="transmembrane region" description="Helical" evidence="7">
    <location>
        <begin position="163"/>
        <end position="185"/>
    </location>
</feature>
<dbReference type="EMBL" id="JABBFX010000002">
    <property type="protein sequence ID" value="NML46035.1"/>
    <property type="molecule type" value="Genomic_DNA"/>
</dbReference>